<feature type="repeat" description="ANK" evidence="2">
    <location>
        <begin position="755"/>
        <end position="779"/>
    </location>
</feature>
<feature type="domain" description="Nephrocystin 3-like N-terminal" evidence="4">
    <location>
        <begin position="201"/>
        <end position="367"/>
    </location>
</feature>
<keyword evidence="6" id="KW-1185">Reference proteome</keyword>
<dbReference type="PROSITE" id="PS50297">
    <property type="entry name" value="ANK_REP_REGION"/>
    <property type="match status" value="3"/>
</dbReference>
<dbReference type="Pfam" id="PF22939">
    <property type="entry name" value="WHD_GPIID"/>
    <property type="match status" value="1"/>
</dbReference>
<feature type="repeat" description="ANK" evidence="2">
    <location>
        <begin position="721"/>
        <end position="745"/>
    </location>
</feature>
<dbReference type="Proteomes" id="UP000076584">
    <property type="component" value="Unassembled WGS sequence"/>
</dbReference>
<gene>
    <name evidence="5" type="ORF">CI238_09652</name>
</gene>
<proteinExistence type="predicted"/>
<dbReference type="Pfam" id="PF12796">
    <property type="entry name" value="Ank_2"/>
    <property type="match status" value="1"/>
</dbReference>
<protein>
    <submittedName>
        <fullName evidence="5">Ankyrin repeat protein</fullName>
    </submittedName>
</protein>
<sequence>MADPLGIIGVIGVTGQLTNAVFKLGLDWKDAPQEVRKFMDELESLKTILSETNANIILNQDFKDAFEGRHSTLLSHLRDSTDLATTSLLSSCENNLKDLLKKLQKTASGQRVGWRRAKEAFLSERTYCAVMDLQRRCGMLNRMVSIDSAALGANTNLEIRTMRREWQENMMGENSRSIIEWLNPIDVTAQLSDNLERREAGTGQWLLNSTEFQAWLQTDRQQLFCPGLPGAGETILTSIVIEHLYHRFHNNSAVGIAYIFCNFRRKDEQKLSYLLLGLLRQLCQDRSSLPEEVRQLYNNHKKAGTRDLREETIRILRTVISLYTKTYILVDALDECQNDDDSCRDRFITEISRLSSFCNVNVFATSRDVPDVTNQFNNGAKLKIRASDEDVKRYLDNQMLKLPASSLIGKRSAKAVKSALAKLSTGSDAYDIAYDKAMERIEGQLKDQERLAKDALSWIVCSRAPLSTFELQEALAIERGATELGEENISEIEDINSACAGLVTVDEESHVIRLVHYTTQEYFERTKIRWLPEAEAFVTVSCVNYLSFKDFSSGPCNDYKELRKRLEKQPALPICGTKLGTSCPSNIASNQTNLSASFEVLWNTKLRERGGKPEWYEIRPTNLSGLHLEAHFGIEEYFEIAMKEIPRDLNKPIPKFDISAQDSLGQTPVFYAASSNFEDLTKVLLEHKPVNFNKKKTTMAITRWLIATYIDKINTDPKDKYGQTPLLYAAKHGHEAIFRCLLDTGKVDVNSRNIHGRTPLLYATEMGHNAIARCLLETGKVNVNVRNVFGRTPLSYAAEKGHEAIVECLLETRKIDVNSKDSSGRTPLLYAAHQGHESLLGVYSKHERLTLM</sequence>
<feature type="domain" description="GPI inositol-deacylase winged helix" evidence="3">
    <location>
        <begin position="448"/>
        <end position="523"/>
    </location>
</feature>
<dbReference type="Gene3D" id="3.40.50.300">
    <property type="entry name" value="P-loop containing nucleotide triphosphate hydrolases"/>
    <property type="match status" value="1"/>
</dbReference>
<evidence type="ECO:0000313" key="5">
    <source>
        <dbReference type="EMBL" id="KZL79970.1"/>
    </source>
</evidence>
<reference evidence="5 6" key="1">
    <citation type="submission" date="2015-06" db="EMBL/GenBank/DDBJ databases">
        <title>Survival trade-offs in plant roots during colonization by closely related pathogenic and mutualistic fungi.</title>
        <authorList>
            <person name="Hacquard S."/>
            <person name="Kracher B."/>
            <person name="Hiruma K."/>
            <person name="Weinman A."/>
            <person name="Muench P."/>
            <person name="Garrido Oter R."/>
            <person name="Ver Loren van Themaat E."/>
            <person name="Dallerey J.-F."/>
            <person name="Damm U."/>
            <person name="Henrissat B."/>
            <person name="Lespinet O."/>
            <person name="Thon M."/>
            <person name="Kemen E."/>
            <person name="McHardy A.C."/>
            <person name="Schulze-Lefert P."/>
            <person name="O'Connell R.J."/>
        </authorList>
    </citation>
    <scope>NUCLEOTIDE SEQUENCE [LARGE SCALE GENOMIC DNA]</scope>
    <source>
        <strain evidence="5 6">MAFF 238704</strain>
    </source>
</reference>
<evidence type="ECO:0000313" key="6">
    <source>
        <dbReference type="Proteomes" id="UP000076584"/>
    </source>
</evidence>
<dbReference type="InterPro" id="IPR027417">
    <property type="entry name" value="P-loop_NTPase"/>
</dbReference>
<dbReference type="PANTHER" id="PTHR10039:SF15">
    <property type="entry name" value="NACHT DOMAIN-CONTAINING PROTEIN"/>
    <property type="match status" value="1"/>
</dbReference>
<dbReference type="Pfam" id="PF24883">
    <property type="entry name" value="NPHP3_N"/>
    <property type="match status" value="1"/>
</dbReference>
<dbReference type="InterPro" id="IPR002110">
    <property type="entry name" value="Ankyrin_rpt"/>
</dbReference>
<name>A0A167ACD0_COLIC</name>
<dbReference type="EMBL" id="LFIW01002010">
    <property type="protein sequence ID" value="KZL79970.1"/>
    <property type="molecule type" value="Genomic_DNA"/>
</dbReference>
<dbReference type="SMART" id="SM00248">
    <property type="entry name" value="ANK"/>
    <property type="match status" value="5"/>
</dbReference>
<feature type="repeat" description="ANK" evidence="2">
    <location>
        <begin position="789"/>
        <end position="822"/>
    </location>
</feature>
<dbReference type="Pfam" id="PF13637">
    <property type="entry name" value="Ank_4"/>
    <property type="match status" value="1"/>
</dbReference>
<dbReference type="STRING" id="1573173.A0A167ACD0"/>
<dbReference type="PANTHER" id="PTHR10039">
    <property type="entry name" value="AMELOGENIN"/>
    <property type="match status" value="1"/>
</dbReference>
<comment type="caution">
    <text evidence="5">The sequence shown here is derived from an EMBL/GenBank/DDBJ whole genome shotgun (WGS) entry which is preliminary data.</text>
</comment>
<keyword evidence="1" id="KW-0677">Repeat</keyword>
<dbReference type="InterPro" id="IPR056884">
    <property type="entry name" value="NPHP3-like_N"/>
</dbReference>
<organism evidence="5 6">
    <name type="scientific">Colletotrichum incanum</name>
    <name type="common">Soybean anthracnose fungus</name>
    <dbReference type="NCBI Taxonomy" id="1573173"/>
    <lineage>
        <taxon>Eukaryota</taxon>
        <taxon>Fungi</taxon>
        <taxon>Dikarya</taxon>
        <taxon>Ascomycota</taxon>
        <taxon>Pezizomycotina</taxon>
        <taxon>Sordariomycetes</taxon>
        <taxon>Hypocreomycetidae</taxon>
        <taxon>Glomerellales</taxon>
        <taxon>Glomerellaceae</taxon>
        <taxon>Colletotrichum</taxon>
        <taxon>Colletotrichum spaethianum species complex</taxon>
    </lineage>
</organism>
<evidence type="ECO:0000259" key="4">
    <source>
        <dbReference type="Pfam" id="PF24883"/>
    </source>
</evidence>
<dbReference type="Gene3D" id="1.25.40.20">
    <property type="entry name" value="Ankyrin repeat-containing domain"/>
    <property type="match status" value="1"/>
</dbReference>
<dbReference type="AlphaFoldDB" id="A0A167ACD0"/>
<dbReference type="SUPFAM" id="SSF48403">
    <property type="entry name" value="Ankyrin repeat"/>
    <property type="match status" value="1"/>
</dbReference>
<evidence type="ECO:0000256" key="1">
    <source>
        <dbReference type="ARBA" id="ARBA00022737"/>
    </source>
</evidence>
<dbReference type="InterPro" id="IPR036770">
    <property type="entry name" value="Ankyrin_rpt-contain_sf"/>
</dbReference>
<evidence type="ECO:0000256" key="2">
    <source>
        <dbReference type="PROSITE-ProRule" id="PRU00023"/>
    </source>
</evidence>
<dbReference type="InterPro" id="IPR054471">
    <property type="entry name" value="GPIID_WHD"/>
</dbReference>
<dbReference type="PROSITE" id="PS50088">
    <property type="entry name" value="ANK_REPEAT"/>
    <property type="match status" value="3"/>
</dbReference>
<accession>A0A167ACD0</accession>
<evidence type="ECO:0000259" key="3">
    <source>
        <dbReference type="Pfam" id="PF22939"/>
    </source>
</evidence>
<keyword evidence="2" id="KW-0040">ANK repeat</keyword>